<evidence type="ECO:0000313" key="2">
    <source>
        <dbReference type="EMBL" id="GBN46373.1"/>
    </source>
</evidence>
<organism evidence="2 3">
    <name type="scientific">Araneus ventricosus</name>
    <name type="common">Orbweaver spider</name>
    <name type="synonym">Epeira ventricosa</name>
    <dbReference type="NCBI Taxonomy" id="182803"/>
    <lineage>
        <taxon>Eukaryota</taxon>
        <taxon>Metazoa</taxon>
        <taxon>Ecdysozoa</taxon>
        <taxon>Arthropoda</taxon>
        <taxon>Chelicerata</taxon>
        <taxon>Arachnida</taxon>
        <taxon>Araneae</taxon>
        <taxon>Araneomorphae</taxon>
        <taxon>Entelegynae</taxon>
        <taxon>Araneoidea</taxon>
        <taxon>Araneidae</taxon>
        <taxon>Araneus</taxon>
    </lineage>
</organism>
<protein>
    <submittedName>
        <fullName evidence="2">Uncharacterized protein</fullName>
    </submittedName>
</protein>
<proteinExistence type="predicted"/>
<evidence type="ECO:0000313" key="3">
    <source>
        <dbReference type="Proteomes" id="UP000499080"/>
    </source>
</evidence>
<feature type="compositionally biased region" description="Basic and acidic residues" evidence="1">
    <location>
        <begin position="63"/>
        <end position="74"/>
    </location>
</feature>
<keyword evidence="3" id="KW-1185">Reference proteome</keyword>
<comment type="caution">
    <text evidence="2">The sequence shown here is derived from an EMBL/GenBank/DDBJ whole genome shotgun (WGS) entry which is preliminary data.</text>
</comment>
<dbReference type="EMBL" id="BGPR01010477">
    <property type="protein sequence ID" value="GBN46373.1"/>
    <property type="molecule type" value="Genomic_DNA"/>
</dbReference>
<accession>A0A4Y2P5Q0</accession>
<feature type="region of interest" description="Disordered" evidence="1">
    <location>
        <begin position="49"/>
        <end position="90"/>
    </location>
</feature>
<gene>
    <name evidence="2" type="ORF">AVEN_255776_1</name>
</gene>
<dbReference type="AlphaFoldDB" id="A0A4Y2P5Q0"/>
<sequence>MDHKFNKPYVRGGVGRPNAENTNLEAVNNVKPYLVSQYVYMDKSRLPDLDVEGKTSSCKGKKKSEAGKNRRKSSEVPNKNRSPKDIHDKHCEVSNQISLKNEISGNQKTYIDELLIKLKNGPTSGSTVEMLRKRISEEWFNPKHIEEALSVLITEKRALHLGYRYVATEGSQIRLPVGLAKDVKKFIQESGKPGTTYGNLKASLNILSDEQLRGELVTLFMADLIWMKKDKIIFKTG</sequence>
<dbReference type="Proteomes" id="UP000499080">
    <property type="component" value="Unassembled WGS sequence"/>
</dbReference>
<feature type="region of interest" description="Disordered" evidence="1">
    <location>
        <begin position="1"/>
        <end position="20"/>
    </location>
</feature>
<evidence type="ECO:0000256" key="1">
    <source>
        <dbReference type="SAM" id="MobiDB-lite"/>
    </source>
</evidence>
<name>A0A4Y2P5Q0_ARAVE</name>
<reference evidence="2 3" key="1">
    <citation type="journal article" date="2019" name="Sci. Rep.">
        <title>Orb-weaving spider Araneus ventricosus genome elucidates the spidroin gene catalogue.</title>
        <authorList>
            <person name="Kono N."/>
            <person name="Nakamura H."/>
            <person name="Ohtoshi R."/>
            <person name="Moran D.A.P."/>
            <person name="Shinohara A."/>
            <person name="Yoshida Y."/>
            <person name="Fujiwara M."/>
            <person name="Mori M."/>
            <person name="Tomita M."/>
            <person name="Arakawa K."/>
        </authorList>
    </citation>
    <scope>NUCLEOTIDE SEQUENCE [LARGE SCALE GENOMIC DNA]</scope>
</reference>